<proteinExistence type="predicted"/>
<gene>
    <name evidence="1" type="ORF">DTL70_12975</name>
</gene>
<comment type="caution">
    <text evidence="1">The sequence shown here is derived from an EMBL/GenBank/DDBJ whole genome shotgun (WGS) entry which is preliminary data.</text>
</comment>
<organism evidence="1 2">
    <name type="scientific">Streptomyces diacarni</name>
    <dbReference type="NCBI Taxonomy" id="2800381"/>
    <lineage>
        <taxon>Bacteria</taxon>
        <taxon>Bacillati</taxon>
        <taxon>Actinomycetota</taxon>
        <taxon>Actinomycetes</taxon>
        <taxon>Kitasatosporales</taxon>
        <taxon>Streptomycetaceae</taxon>
        <taxon>Streptomyces</taxon>
    </lineage>
</organism>
<name>A0A367EZK6_9ACTN</name>
<reference evidence="1 2" key="1">
    <citation type="submission" date="2018-06" db="EMBL/GenBank/DDBJ databases">
        <title>Streptomyces reniochalinae sp. nov. and Streptomyces diacarnus sp. nov. from marine sponges.</title>
        <authorList>
            <person name="Li L."/>
        </authorList>
    </citation>
    <scope>NUCLEOTIDE SEQUENCE [LARGE SCALE GENOMIC DNA]</scope>
    <source>
        <strain evidence="1 2">LHW51701</strain>
    </source>
</reference>
<keyword evidence="1" id="KW-0547">Nucleotide-binding</keyword>
<protein>
    <submittedName>
        <fullName evidence="1">ATP-binding protein</fullName>
    </submittedName>
</protein>
<keyword evidence="2" id="KW-1185">Reference proteome</keyword>
<dbReference type="Pfam" id="PF13589">
    <property type="entry name" value="HATPase_c_3"/>
    <property type="match status" value="1"/>
</dbReference>
<dbReference type="InterPro" id="IPR036890">
    <property type="entry name" value="HATPase_C_sf"/>
</dbReference>
<dbReference type="EMBL" id="QOIN01000042">
    <property type="protein sequence ID" value="RCG23576.1"/>
    <property type="molecule type" value="Genomic_DNA"/>
</dbReference>
<dbReference type="AlphaFoldDB" id="A0A367EZK6"/>
<dbReference type="RefSeq" id="WP_114022069.1">
    <property type="nucleotide sequence ID" value="NZ_QOIN01000042.1"/>
</dbReference>
<sequence length="509" mass="56699">MADWQFEVPTTGSKHLPPDSRYVEALSSQGYGFEVAVADLVDNSIDAGAKDVVVHFLRDGAHLVSLLVVDDGRGMDEAQLDVAMTVGGQHFYDEHALGMFGTGLKSASLSQAESVTVVSRTKRTRAAGRRWTMEHARSNFQCDIVDADYAQSLIDRYYDKPILWHGTVVRWDGVKDFPREGGDQQTDLYLSRTVNRLGLHLGLQLHRFLAREDFNITVAVEDVRTGTVYLQYGVEPLDPFAHPASGHADYPQTFVADVDGVGEVGLHAVIWPPKSNRHEFRAVGTTLDRQGFYFYRNNRLVQAGGWNNFRQPEQHLALARVAVDIPTKTTDVFRLTVKKAGVETSPAFAASLEQACDDSGTTFAQYLSQADDVYRSARRQRATTRPETLPPGKGLSPQVRETIEEELPMKNGDPISVLWRKLGHDVFFDIERDTNTIVLNQHYRTAILGGRRGGLNDAPLVKTLMYLLMNKVFESERAGPKQKDNLQLWQSVLVSAGRAEMSRVAGHDA</sequence>
<evidence type="ECO:0000313" key="2">
    <source>
        <dbReference type="Proteomes" id="UP000252914"/>
    </source>
</evidence>
<dbReference type="SUPFAM" id="SSF55874">
    <property type="entry name" value="ATPase domain of HSP90 chaperone/DNA topoisomerase II/histidine kinase"/>
    <property type="match status" value="1"/>
</dbReference>
<keyword evidence="1" id="KW-0067">ATP-binding</keyword>
<dbReference type="GO" id="GO:0005524">
    <property type="term" value="F:ATP binding"/>
    <property type="evidence" value="ECO:0007669"/>
    <property type="project" value="UniProtKB-KW"/>
</dbReference>
<accession>A0A367EZK6</accession>
<dbReference type="Gene3D" id="3.30.565.10">
    <property type="entry name" value="Histidine kinase-like ATPase, C-terminal domain"/>
    <property type="match status" value="1"/>
</dbReference>
<dbReference type="Proteomes" id="UP000252914">
    <property type="component" value="Unassembled WGS sequence"/>
</dbReference>
<evidence type="ECO:0000313" key="1">
    <source>
        <dbReference type="EMBL" id="RCG23576.1"/>
    </source>
</evidence>